<accession>A0A1E3QMF0</accession>
<reference evidence="8" key="1">
    <citation type="submission" date="2016-05" db="EMBL/GenBank/DDBJ databases">
        <title>Comparative genomics of biotechnologically important yeasts.</title>
        <authorList>
            <consortium name="DOE Joint Genome Institute"/>
            <person name="Riley R."/>
            <person name="Haridas S."/>
            <person name="Wolfe K.H."/>
            <person name="Lopes M.R."/>
            <person name="Hittinger C.T."/>
            <person name="Goker M."/>
            <person name="Salamov A."/>
            <person name="Wisecaver J."/>
            <person name="Long T.M."/>
            <person name="Aerts A.L."/>
            <person name="Barry K."/>
            <person name="Choi C."/>
            <person name="Clum A."/>
            <person name="Coughlan A.Y."/>
            <person name="Deshpande S."/>
            <person name="Douglass A.P."/>
            <person name="Hanson S.J."/>
            <person name="Klenk H.-P."/>
            <person name="Labutti K."/>
            <person name="Lapidus A."/>
            <person name="Lindquist E."/>
            <person name="Lipzen A."/>
            <person name="Meier-Kolthoff J.P."/>
            <person name="Ohm R.A."/>
            <person name="Otillar R.P."/>
            <person name="Pangilinan J."/>
            <person name="Peng Y."/>
            <person name="Rokas A."/>
            <person name="Rosa C.A."/>
            <person name="Scheuner C."/>
            <person name="Sibirny A.A."/>
            <person name="Slot J.C."/>
            <person name="Stielow J.B."/>
            <person name="Sun H."/>
            <person name="Kurtzman C.P."/>
            <person name="Blackwell M."/>
            <person name="Grigoriev I.V."/>
            <person name="Jeffries T.W."/>
        </authorList>
    </citation>
    <scope>NUCLEOTIDE SEQUENCE [LARGE SCALE GENOMIC DNA]</scope>
    <source>
        <strain evidence="8">NRRL Y-12698</strain>
    </source>
</reference>
<dbReference type="GeneID" id="30148711"/>
<dbReference type="InterPro" id="IPR011701">
    <property type="entry name" value="MFS"/>
</dbReference>
<dbReference type="PANTHER" id="PTHR43791">
    <property type="entry name" value="PERMEASE-RELATED"/>
    <property type="match status" value="1"/>
</dbReference>
<dbReference type="Proteomes" id="UP000094336">
    <property type="component" value="Unassembled WGS sequence"/>
</dbReference>
<sequence>MSLSDRKSPVFLQSDEQTRLLASDGLTYRKNKNSQVDTNPFLDPTVEEHYRAVYENCQYECRHEFDPHMEWTPEEESRLVRKLDLRVAALACFMFVALQIDRGNLGQATSDGFLDDLNLTTDDYNTGNTLFLVAFLMAELPSQLVSKRLGPDRWIPFQMVAWSLVAISQVALKGKVGFYTTRFLLGLLEGGFIPVMVLWLSYFYTSDELPMRLSWFWTTLSLTGICTSLLAGGILRLRGYAGLAGWAWLFLIEGTFTLGIGIAAFFLMVPSAVETKAPWRPEGWFTEREVKIVVNRILRNDPSKGDMHNREAISLKALWKGISDYDLWPIYLIGLIAYVPVNTLGRYLSINLRGLGFTILQTNLLAIPYQVLHIILLLVFTWLSVKFDLRASISLFQPFYTVPLMAMLCWWLGTMHKWGIYIITTLVLGNPYIHAVCVSWCSANSNSVRSRTVSASLYNISVQMGGVIASNVYRGSDLPLYKTGNKVLLGFAFSMVPLLLGTRQYYIWRNQYRESIWNKMSEDEQEDYAEANKDLGNKRLDFRFAY</sequence>
<proteinExistence type="predicted"/>
<evidence type="ECO:0000256" key="3">
    <source>
        <dbReference type="ARBA" id="ARBA00022692"/>
    </source>
</evidence>
<dbReference type="SUPFAM" id="SSF103473">
    <property type="entry name" value="MFS general substrate transporter"/>
    <property type="match status" value="1"/>
</dbReference>
<dbReference type="OrthoDB" id="1935484at2759"/>
<evidence type="ECO:0000256" key="4">
    <source>
        <dbReference type="ARBA" id="ARBA00022989"/>
    </source>
</evidence>
<keyword evidence="2" id="KW-0813">Transport</keyword>
<keyword evidence="4 6" id="KW-1133">Transmembrane helix</keyword>
<evidence type="ECO:0008006" key="9">
    <source>
        <dbReference type="Google" id="ProtNLM"/>
    </source>
</evidence>
<dbReference type="FunFam" id="1.20.1250.20:FF:000106">
    <property type="entry name" value="MFS transporter, putative"/>
    <property type="match status" value="1"/>
</dbReference>
<dbReference type="GO" id="GO:0022857">
    <property type="term" value="F:transmembrane transporter activity"/>
    <property type="evidence" value="ECO:0007669"/>
    <property type="project" value="InterPro"/>
</dbReference>
<comment type="subcellular location">
    <subcellularLocation>
        <location evidence="1">Membrane</location>
        <topology evidence="1">Multi-pass membrane protein</topology>
    </subcellularLocation>
</comment>
<dbReference type="STRING" id="984486.A0A1E3QMF0"/>
<feature type="transmembrane region" description="Helical" evidence="6">
    <location>
        <begin position="215"/>
        <end position="235"/>
    </location>
</feature>
<keyword evidence="8" id="KW-1185">Reference proteome</keyword>
<feature type="transmembrane region" description="Helical" evidence="6">
    <location>
        <begin position="487"/>
        <end position="506"/>
    </location>
</feature>
<protein>
    <recommendedName>
        <fullName evidence="9">Major facilitator superfamily (MFS) profile domain-containing protein</fullName>
    </recommendedName>
</protein>
<feature type="transmembrane region" description="Helical" evidence="6">
    <location>
        <begin position="247"/>
        <end position="269"/>
    </location>
</feature>
<feature type="transmembrane region" description="Helical" evidence="6">
    <location>
        <begin position="328"/>
        <end position="348"/>
    </location>
</feature>
<dbReference type="RefSeq" id="XP_018984148.1">
    <property type="nucleotide sequence ID" value="XM_019130858.1"/>
</dbReference>
<feature type="transmembrane region" description="Helical" evidence="6">
    <location>
        <begin position="360"/>
        <end position="383"/>
    </location>
</feature>
<organism evidence="7 8">
    <name type="scientific">Babjeviella inositovora NRRL Y-12698</name>
    <dbReference type="NCBI Taxonomy" id="984486"/>
    <lineage>
        <taxon>Eukaryota</taxon>
        <taxon>Fungi</taxon>
        <taxon>Dikarya</taxon>
        <taxon>Ascomycota</taxon>
        <taxon>Saccharomycotina</taxon>
        <taxon>Pichiomycetes</taxon>
        <taxon>Serinales incertae sedis</taxon>
        <taxon>Babjeviella</taxon>
    </lineage>
</organism>
<keyword evidence="3 6" id="KW-0812">Transmembrane</keyword>
<name>A0A1E3QMF0_9ASCO</name>
<evidence type="ECO:0000256" key="6">
    <source>
        <dbReference type="SAM" id="Phobius"/>
    </source>
</evidence>
<gene>
    <name evidence="7" type="ORF">BABINDRAFT_172102</name>
</gene>
<dbReference type="GO" id="GO:0016020">
    <property type="term" value="C:membrane"/>
    <property type="evidence" value="ECO:0007669"/>
    <property type="project" value="UniProtKB-SubCell"/>
</dbReference>
<evidence type="ECO:0000256" key="2">
    <source>
        <dbReference type="ARBA" id="ARBA00022448"/>
    </source>
</evidence>
<feature type="transmembrane region" description="Helical" evidence="6">
    <location>
        <begin position="420"/>
        <end position="441"/>
    </location>
</feature>
<evidence type="ECO:0000313" key="7">
    <source>
        <dbReference type="EMBL" id="ODQ78820.1"/>
    </source>
</evidence>
<dbReference type="AlphaFoldDB" id="A0A1E3QMF0"/>
<feature type="transmembrane region" description="Helical" evidence="6">
    <location>
        <begin position="184"/>
        <end position="203"/>
    </location>
</feature>
<evidence type="ECO:0000313" key="8">
    <source>
        <dbReference type="Proteomes" id="UP000094336"/>
    </source>
</evidence>
<dbReference type="Pfam" id="PF07690">
    <property type="entry name" value="MFS_1"/>
    <property type="match status" value="1"/>
</dbReference>
<dbReference type="InterPro" id="IPR036259">
    <property type="entry name" value="MFS_trans_sf"/>
</dbReference>
<dbReference type="Gene3D" id="1.20.1250.20">
    <property type="entry name" value="MFS general substrate transporter like domains"/>
    <property type="match status" value="1"/>
</dbReference>
<feature type="transmembrane region" description="Helical" evidence="6">
    <location>
        <begin position="395"/>
        <end position="413"/>
    </location>
</feature>
<dbReference type="EMBL" id="KV454434">
    <property type="protein sequence ID" value="ODQ78820.1"/>
    <property type="molecule type" value="Genomic_DNA"/>
</dbReference>
<dbReference type="PANTHER" id="PTHR43791:SF29">
    <property type="entry name" value="MAJOR FACILITATOR SUPERFAMILY (MFS) PROFILE DOMAIN-CONTAINING PROTEIN"/>
    <property type="match status" value="1"/>
</dbReference>
<evidence type="ECO:0000256" key="5">
    <source>
        <dbReference type="ARBA" id="ARBA00023136"/>
    </source>
</evidence>
<keyword evidence="5 6" id="KW-0472">Membrane</keyword>
<evidence type="ECO:0000256" key="1">
    <source>
        <dbReference type="ARBA" id="ARBA00004141"/>
    </source>
</evidence>